<dbReference type="EMBL" id="BAABGT010000112">
    <property type="protein sequence ID" value="GAA4558489.1"/>
    <property type="molecule type" value="Genomic_DNA"/>
</dbReference>
<dbReference type="RefSeq" id="WP_345426830.1">
    <property type="nucleotide sequence ID" value="NZ_BAABGT010000112.1"/>
</dbReference>
<name>A0ABP8S2K6_9PSEU</name>
<feature type="compositionally biased region" description="Low complexity" evidence="1">
    <location>
        <begin position="206"/>
        <end position="215"/>
    </location>
</feature>
<sequence>MTTTTVHPDIGAAVRLRDLGPGEEDVLDAVFAGLSATSRYRRFHYGTPALTPAVRASLAAVDGERHLAVAAFVGDEPVGIARLIATGGGRADLAVEVVDAWQGRGVGGRLVHTVLVRGAEAGFTTVDADVLSTNGPMLGLLAGLLPDHTRRVSGPETRVSASLEGLAVNNPFAGYERAAQHRAELLAASRDRRLARLRRRPRPTRPVRTTGGDAA</sequence>
<evidence type="ECO:0000256" key="1">
    <source>
        <dbReference type="SAM" id="MobiDB-lite"/>
    </source>
</evidence>
<protein>
    <recommendedName>
        <fullName evidence="2">N-acetyltransferase domain-containing protein</fullName>
    </recommendedName>
</protein>
<gene>
    <name evidence="3" type="ORF">GCM10023175_64760</name>
</gene>
<feature type="region of interest" description="Disordered" evidence="1">
    <location>
        <begin position="194"/>
        <end position="215"/>
    </location>
</feature>
<proteinExistence type="predicted"/>
<evidence type="ECO:0000313" key="3">
    <source>
        <dbReference type="EMBL" id="GAA4558489.1"/>
    </source>
</evidence>
<evidence type="ECO:0000313" key="4">
    <source>
        <dbReference type="Proteomes" id="UP001501598"/>
    </source>
</evidence>
<feature type="compositionally biased region" description="Basic residues" evidence="1">
    <location>
        <begin position="195"/>
        <end position="205"/>
    </location>
</feature>
<accession>A0ABP8S2K6</accession>
<feature type="domain" description="N-acetyltransferase" evidence="2">
    <location>
        <begin position="14"/>
        <end position="199"/>
    </location>
</feature>
<dbReference type="InterPro" id="IPR016181">
    <property type="entry name" value="Acyl_CoA_acyltransferase"/>
</dbReference>
<comment type="caution">
    <text evidence="3">The sequence shown here is derived from an EMBL/GenBank/DDBJ whole genome shotgun (WGS) entry which is preliminary data.</text>
</comment>
<organism evidence="3 4">
    <name type="scientific">Pseudonocardia xishanensis</name>
    <dbReference type="NCBI Taxonomy" id="630995"/>
    <lineage>
        <taxon>Bacteria</taxon>
        <taxon>Bacillati</taxon>
        <taxon>Actinomycetota</taxon>
        <taxon>Actinomycetes</taxon>
        <taxon>Pseudonocardiales</taxon>
        <taxon>Pseudonocardiaceae</taxon>
        <taxon>Pseudonocardia</taxon>
    </lineage>
</organism>
<dbReference type="SUPFAM" id="SSF55729">
    <property type="entry name" value="Acyl-CoA N-acyltransferases (Nat)"/>
    <property type="match status" value="1"/>
</dbReference>
<dbReference type="InterPro" id="IPR000182">
    <property type="entry name" value="GNAT_dom"/>
</dbReference>
<dbReference type="PROSITE" id="PS51186">
    <property type="entry name" value="GNAT"/>
    <property type="match status" value="1"/>
</dbReference>
<dbReference type="Pfam" id="PF00583">
    <property type="entry name" value="Acetyltransf_1"/>
    <property type="match status" value="1"/>
</dbReference>
<evidence type="ECO:0000259" key="2">
    <source>
        <dbReference type="PROSITE" id="PS51186"/>
    </source>
</evidence>
<dbReference type="Gene3D" id="3.40.630.30">
    <property type="match status" value="1"/>
</dbReference>
<dbReference type="Proteomes" id="UP001501598">
    <property type="component" value="Unassembled WGS sequence"/>
</dbReference>
<dbReference type="CDD" id="cd04301">
    <property type="entry name" value="NAT_SF"/>
    <property type="match status" value="1"/>
</dbReference>
<keyword evidence="4" id="KW-1185">Reference proteome</keyword>
<reference evidence="4" key="1">
    <citation type="journal article" date="2019" name="Int. J. Syst. Evol. Microbiol.">
        <title>The Global Catalogue of Microorganisms (GCM) 10K type strain sequencing project: providing services to taxonomists for standard genome sequencing and annotation.</title>
        <authorList>
            <consortium name="The Broad Institute Genomics Platform"/>
            <consortium name="The Broad Institute Genome Sequencing Center for Infectious Disease"/>
            <person name="Wu L."/>
            <person name="Ma J."/>
        </authorList>
    </citation>
    <scope>NUCLEOTIDE SEQUENCE [LARGE SCALE GENOMIC DNA]</scope>
    <source>
        <strain evidence="4">JCM 17906</strain>
    </source>
</reference>